<protein>
    <submittedName>
        <fullName evidence="2">Uncharacterized protein</fullName>
    </submittedName>
</protein>
<accession>A0A9P8YGR6</accession>
<dbReference type="OrthoDB" id="5383526at2759"/>
<dbReference type="Proteomes" id="UP000756346">
    <property type="component" value="Unassembled WGS sequence"/>
</dbReference>
<evidence type="ECO:0000313" key="2">
    <source>
        <dbReference type="EMBL" id="KAH7041417.1"/>
    </source>
</evidence>
<proteinExistence type="predicted"/>
<feature type="signal peptide" evidence="1">
    <location>
        <begin position="1"/>
        <end position="20"/>
    </location>
</feature>
<dbReference type="EMBL" id="JAGTJQ010000001">
    <property type="protein sequence ID" value="KAH7041417.1"/>
    <property type="molecule type" value="Genomic_DNA"/>
</dbReference>
<organism evidence="2 3">
    <name type="scientific">Microdochium trichocladiopsis</name>
    <dbReference type="NCBI Taxonomy" id="1682393"/>
    <lineage>
        <taxon>Eukaryota</taxon>
        <taxon>Fungi</taxon>
        <taxon>Dikarya</taxon>
        <taxon>Ascomycota</taxon>
        <taxon>Pezizomycotina</taxon>
        <taxon>Sordariomycetes</taxon>
        <taxon>Xylariomycetidae</taxon>
        <taxon>Xylariales</taxon>
        <taxon>Microdochiaceae</taxon>
        <taxon>Microdochium</taxon>
    </lineage>
</organism>
<dbReference type="AlphaFoldDB" id="A0A9P8YGR6"/>
<comment type="caution">
    <text evidence="2">The sequence shown here is derived from an EMBL/GenBank/DDBJ whole genome shotgun (WGS) entry which is preliminary data.</text>
</comment>
<feature type="chain" id="PRO_5040128807" evidence="1">
    <location>
        <begin position="21"/>
        <end position="181"/>
    </location>
</feature>
<dbReference type="RefSeq" id="XP_046019472.1">
    <property type="nucleotide sequence ID" value="XM_046161432.1"/>
</dbReference>
<dbReference type="GeneID" id="70190978"/>
<name>A0A9P8YGR6_9PEZI</name>
<keyword evidence="1" id="KW-0732">Signal</keyword>
<evidence type="ECO:0000313" key="3">
    <source>
        <dbReference type="Proteomes" id="UP000756346"/>
    </source>
</evidence>
<reference evidence="2" key="1">
    <citation type="journal article" date="2021" name="Nat. Commun.">
        <title>Genetic determinants of endophytism in the Arabidopsis root mycobiome.</title>
        <authorList>
            <person name="Mesny F."/>
            <person name="Miyauchi S."/>
            <person name="Thiergart T."/>
            <person name="Pickel B."/>
            <person name="Atanasova L."/>
            <person name="Karlsson M."/>
            <person name="Huettel B."/>
            <person name="Barry K.W."/>
            <person name="Haridas S."/>
            <person name="Chen C."/>
            <person name="Bauer D."/>
            <person name="Andreopoulos W."/>
            <person name="Pangilinan J."/>
            <person name="LaButti K."/>
            <person name="Riley R."/>
            <person name="Lipzen A."/>
            <person name="Clum A."/>
            <person name="Drula E."/>
            <person name="Henrissat B."/>
            <person name="Kohler A."/>
            <person name="Grigoriev I.V."/>
            <person name="Martin F.M."/>
            <person name="Hacquard S."/>
        </authorList>
    </citation>
    <scope>NUCLEOTIDE SEQUENCE</scope>
    <source>
        <strain evidence="2">MPI-CAGE-CH-0230</strain>
    </source>
</reference>
<sequence length="181" mass="19737">MHVTFPALMAVATLASRAAAVDVGLMVDQNCAGVAVFCTGVNPNTCCADGRDFWGAKLQYIPKEWNLELRAHRRDSSLCGPIVEIGESRGSVAMCRPSASKQVTGSGYSFRNWKREDEVAETVGADTNGPCQRPDLLRLGDGTEYNLTELSDEQYNEVLEVSIADGGVTNEVPEYMAKYRH</sequence>
<evidence type="ECO:0000256" key="1">
    <source>
        <dbReference type="SAM" id="SignalP"/>
    </source>
</evidence>
<keyword evidence="3" id="KW-1185">Reference proteome</keyword>
<gene>
    <name evidence="2" type="ORF">B0I36DRAFT_392399</name>
</gene>